<name>A0AA95NJX4_9BURK</name>
<accession>A0AA95NJX4</accession>
<dbReference type="Proteomes" id="UP001177769">
    <property type="component" value="Chromosome"/>
</dbReference>
<dbReference type="RefSeq" id="WP_285234982.1">
    <property type="nucleotide sequence ID" value="NZ_CP116346.1"/>
</dbReference>
<keyword evidence="2" id="KW-1185">Reference proteome</keyword>
<evidence type="ECO:0000313" key="1">
    <source>
        <dbReference type="EMBL" id="WIT13863.1"/>
    </source>
</evidence>
<dbReference type="InterPro" id="IPR036890">
    <property type="entry name" value="HATPase_C_sf"/>
</dbReference>
<dbReference type="Gene3D" id="3.30.565.10">
    <property type="entry name" value="Histidine kinase-like ATPase, C-terminal domain"/>
    <property type="match status" value="1"/>
</dbReference>
<dbReference type="KEGG" id="pais:PFX98_09630"/>
<protein>
    <submittedName>
        <fullName evidence="1">Uncharacterized protein</fullName>
    </submittedName>
</protein>
<reference evidence="1" key="1">
    <citation type="submission" date="2023-01" db="EMBL/GenBank/DDBJ databases">
        <title>Whole genome sequence of Paucibacter sp. S2-9 isolated from pond sediment.</title>
        <authorList>
            <person name="Jung J.Y."/>
        </authorList>
    </citation>
    <scope>NUCLEOTIDE SEQUENCE</scope>
    <source>
        <strain evidence="1">S2-9</strain>
    </source>
</reference>
<dbReference type="SUPFAM" id="SSF55874">
    <property type="entry name" value="ATPase domain of HSP90 chaperone/DNA topoisomerase II/histidine kinase"/>
    <property type="match status" value="1"/>
</dbReference>
<sequence length="186" mass="19954">MPDADAQAAPSFDATGFVVRALVLYALAEHQAGHANEIRVIAQGYDFSVSDDGRGHSINKEVDGSPYLNFIYGQLDYPFATNRGGAIQLQGIGMSLLNSLCSDLAVEVRKSEQVLRLLFRTGQLAEKQVQTVHSAQTGNTVSGIVAPQLARLPINEALLESWLCRVAATSPSLRLSFNGRALHSGS</sequence>
<dbReference type="AlphaFoldDB" id="A0AA95NJX4"/>
<gene>
    <name evidence="1" type="ORF">PFX98_09630</name>
</gene>
<proteinExistence type="predicted"/>
<organism evidence="1 2">
    <name type="scientific">Paucibacter sediminis</name>
    <dbReference type="NCBI Taxonomy" id="3019553"/>
    <lineage>
        <taxon>Bacteria</taxon>
        <taxon>Pseudomonadati</taxon>
        <taxon>Pseudomonadota</taxon>
        <taxon>Betaproteobacteria</taxon>
        <taxon>Burkholderiales</taxon>
        <taxon>Sphaerotilaceae</taxon>
        <taxon>Roseateles</taxon>
    </lineage>
</organism>
<evidence type="ECO:0000313" key="2">
    <source>
        <dbReference type="Proteomes" id="UP001177769"/>
    </source>
</evidence>
<dbReference type="EMBL" id="CP116346">
    <property type="protein sequence ID" value="WIT13863.1"/>
    <property type="molecule type" value="Genomic_DNA"/>
</dbReference>